<evidence type="ECO:0000313" key="2">
    <source>
        <dbReference type="Proteomes" id="UP000230233"/>
    </source>
</evidence>
<name>A0A2G5SYY2_9PELO</name>
<dbReference type="AlphaFoldDB" id="A0A2G5SYY2"/>
<protein>
    <submittedName>
        <fullName evidence="1">Uncharacterized protein</fullName>
    </submittedName>
</protein>
<dbReference type="Proteomes" id="UP000230233">
    <property type="component" value="Chromosome X"/>
</dbReference>
<proteinExistence type="predicted"/>
<keyword evidence="2" id="KW-1185">Reference proteome</keyword>
<comment type="caution">
    <text evidence="1">The sequence shown here is derived from an EMBL/GenBank/DDBJ whole genome shotgun (WGS) entry which is preliminary data.</text>
</comment>
<evidence type="ECO:0000313" key="1">
    <source>
        <dbReference type="EMBL" id="PIC20324.1"/>
    </source>
</evidence>
<sequence>MHSSFPINSQIFKDVFQKFIFSSPAQIWKMFPDHVLRINEHLEEEQDEDTRPCPTPEFVDTSFEIGVWEPVAVEPRRRRRQKAERKPHEIIDYSQINFNQIEGPPLPLEHNCERCQVLRQVKKKLRCTPYPAESCFCTECVESGQLSFLIPDLMARVTDHLVLEGGDTLRRCSKYYLYITYKGLLESNVHRPLIAYVGCNKPMIQTYLERKFTMKTVDLSSVFRNRQVQRKIIALETEKIKIRNIFYDVIYKAAAEYGYNHLLKHLENETLESIGWTFVRQFRNFDPCKIARDIPYFALEISKRYFAKYLIRARTARTYKQMIEMYPFMVCNSRM</sequence>
<dbReference type="EMBL" id="PDUG01000006">
    <property type="protein sequence ID" value="PIC20324.1"/>
    <property type="molecule type" value="Genomic_DNA"/>
</dbReference>
<organism evidence="1 2">
    <name type="scientific">Caenorhabditis nigoni</name>
    <dbReference type="NCBI Taxonomy" id="1611254"/>
    <lineage>
        <taxon>Eukaryota</taxon>
        <taxon>Metazoa</taxon>
        <taxon>Ecdysozoa</taxon>
        <taxon>Nematoda</taxon>
        <taxon>Chromadorea</taxon>
        <taxon>Rhabditida</taxon>
        <taxon>Rhabditina</taxon>
        <taxon>Rhabditomorpha</taxon>
        <taxon>Rhabditoidea</taxon>
        <taxon>Rhabditidae</taxon>
        <taxon>Peloderinae</taxon>
        <taxon>Caenorhabditis</taxon>
    </lineage>
</organism>
<gene>
    <name evidence="1" type="primary">Cnig_chr_X.g25564</name>
    <name evidence="1" type="ORF">B9Z55_025564</name>
</gene>
<dbReference type="OrthoDB" id="10289438at2759"/>
<reference evidence="2" key="1">
    <citation type="submission" date="2017-10" db="EMBL/GenBank/DDBJ databases">
        <title>Rapid genome shrinkage in a self-fertile nematode reveals novel sperm competition proteins.</title>
        <authorList>
            <person name="Yin D."/>
            <person name="Schwarz E.M."/>
            <person name="Thomas C.G."/>
            <person name="Felde R.L."/>
            <person name="Korf I.F."/>
            <person name="Cutter A.D."/>
            <person name="Schartner C.M."/>
            <person name="Ralston E.J."/>
            <person name="Meyer B.J."/>
            <person name="Haag E.S."/>
        </authorList>
    </citation>
    <scope>NUCLEOTIDE SEQUENCE [LARGE SCALE GENOMIC DNA]</scope>
    <source>
        <strain evidence="2">JU1422</strain>
    </source>
</reference>
<accession>A0A2G5SYY2</accession>